<dbReference type="GO" id="GO:0009055">
    <property type="term" value="F:electron transfer activity"/>
    <property type="evidence" value="ECO:0007669"/>
    <property type="project" value="InterPro"/>
</dbReference>
<keyword evidence="3 4" id="KW-0408">Iron</keyword>
<keyword evidence="2 4" id="KW-0479">Metal-binding</keyword>
<keyword evidence="5" id="KW-1133">Transmembrane helix</keyword>
<protein>
    <submittedName>
        <fullName evidence="7">C-type cytochrome</fullName>
    </submittedName>
</protein>
<feature type="domain" description="Cytochrome c" evidence="6">
    <location>
        <begin position="36"/>
        <end position="135"/>
    </location>
</feature>
<evidence type="ECO:0000256" key="2">
    <source>
        <dbReference type="ARBA" id="ARBA00022723"/>
    </source>
</evidence>
<dbReference type="Proteomes" id="UP000316562">
    <property type="component" value="Unassembled WGS sequence"/>
</dbReference>
<accession>A0A519BEQ8</accession>
<evidence type="ECO:0000313" key="7">
    <source>
        <dbReference type="EMBL" id="RZD15738.1"/>
    </source>
</evidence>
<proteinExistence type="predicted"/>
<dbReference type="Gene3D" id="1.10.760.10">
    <property type="entry name" value="Cytochrome c-like domain"/>
    <property type="match status" value="1"/>
</dbReference>
<keyword evidence="5" id="KW-0472">Membrane</keyword>
<dbReference type="SUPFAM" id="SSF46626">
    <property type="entry name" value="Cytochrome c"/>
    <property type="match status" value="1"/>
</dbReference>
<reference evidence="7 8" key="1">
    <citation type="journal article" date="2019" name="ISME J.">
        <title>Insights into ecological role of a new deltaproteobacterial order Candidatus Acidulodesulfobacterales by metagenomics and metatranscriptomics.</title>
        <authorList>
            <person name="Tan S."/>
            <person name="Liu J."/>
            <person name="Fang Y."/>
            <person name="Hedlund B.P."/>
            <person name="Lian Z.H."/>
            <person name="Huang L.Y."/>
            <person name="Li J.T."/>
            <person name="Huang L.N."/>
            <person name="Li W.J."/>
            <person name="Jiang H.C."/>
            <person name="Dong H.L."/>
            <person name="Shu W.S."/>
        </authorList>
    </citation>
    <scope>NUCLEOTIDE SEQUENCE [LARGE SCALE GENOMIC DNA]</scope>
    <source>
        <strain evidence="7">AP2</strain>
    </source>
</reference>
<evidence type="ECO:0000256" key="3">
    <source>
        <dbReference type="ARBA" id="ARBA00023004"/>
    </source>
</evidence>
<comment type="caution">
    <text evidence="7">The sequence shown here is derived from an EMBL/GenBank/DDBJ whole genome shotgun (WGS) entry which is preliminary data.</text>
</comment>
<dbReference type="GO" id="GO:0020037">
    <property type="term" value="F:heme binding"/>
    <property type="evidence" value="ECO:0007669"/>
    <property type="project" value="InterPro"/>
</dbReference>
<evidence type="ECO:0000313" key="8">
    <source>
        <dbReference type="Proteomes" id="UP000316562"/>
    </source>
</evidence>
<gene>
    <name evidence="7" type="ORF">EVJ46_09465</name>
</gene>
<evidence type="ECO:0000256" key="1">
    <source>
        <dbReference type="ARBA" id="ARBA00022617"/>
    </source>
</evidence>
<sequence>MKKKTKVVGVVVAAGIVLLGIFVVLFGSVHPKLPYYQPYSGKHLFVTEACITCHTINNGHMNFNLTYISQMHTVSQQGGSLGPNLTYIGQQWNLAWLKEQIIDPEAHFTDNTMPSYRTMSAQKLDKLSGYLESLK</sequence>
<feature type="transmembrane region" description="Helical" evidence="5">
    <location>
        <begin position="7"/>
        <end position="29"/>
    </location>
</feature>
<dbReference type="EMBL" id="SGBC01000004">
    <property type="protein sequence ID" value="RZD15738.1"/>
    <property type="molecule type" value="Genomic_DNA"/>
</dbReference>
<keyword evidence="1 4" id="KW-0349">Heme</keyword>
<evidence type="ECO:0000256" key="5">
    <source>
        <dbReference type="SAM" id="Phobius"/>
    </source>
</evidence>
<dbReference type="Pfam" id="PF00034">
    <property type="entry name" value="Cytochrom_C"/>
    <property type="match status" value="1"/>
</dbReference>
<dbReference type="AlphaFoldDB" id="A0A519BEQ8"/>
<keyword evidence="5" id="KW-0812">Transmembrane</keyword>
<organism evidence="7 8">
    <name type="scientific">Acididesulfobacter guangdongensis</name>
    <dbReference type="NCBI Taxonomy" id="2597225"/>
    <lineage>
        <taxon>Bacteria</taxon>
        <taxon>Deltaproteobacteria</taxon>
        <taxon>Candidatus Acidulodesulfobacterales</taxon>
        <taxon>Candidatus Acididesulfobacter</taxon>
    </lineage>
</organism>
<dbReference type="InterPro" id="IPR036909">
    <property type="entry name" value="Cyt_c-like_dom_sf"/>
</dbReference>
<evidence type="ECO:0000256" key="4">
    <source>
        <dbReference type="PROSITE-ProRule" id="PRU00433"/>
    </source>
</evidence>
<dbReference type="InterPro" id="IPR009056">
    <property type="entry name" value="Cyt_c-like_dom"/>
</dbReference>
<dbReference type="PROSITE" id="PS51007">
    <property type="entry name" value="CYTC"/>
    <property type="match status" value="1"/>
</dbReference>
<evidence type="ECO:0000259" key="6">
    <source>
        <dbReference type="PROSITE" id="PS51007"/>
    </source>
</evidence>
<dbReference type="GO" id="GO:0046872">
    <property type="term" value="F:metal ion binding"/>
    <property type="evidence" value="ECO:0007669"/>
    <property type="project" value="UniProtKB-KW"/>
</dbReference>
<name>A0A519BEQ8_ACIG2</name>